<sequence>MARQTARHRATRKPRTLLRAGLTLAAAGAALSAAGASAAQAAPAPAPAPVSGDTVAGSAALGGITTGLREAAVGGLNGAATGSLGTVKNLQLDPLAGTGSDPLDNAVGTQVADFKPLSTAAVTGPIAEGASLAQLPVVGDVVRLLPG</sequence>
<dbReference type="Proteomes" id="UP000190539">
    <property type="component" value="Unassembled WGS sequence"/>
</dbReference>
<feature type="chain" id="PRO_5012663337" description="ATP-binding protein" evidence="1">
    <location>
        <begin position="42"/>
        <end position="147"/>
    </location>
</feature>
<dbReference type="OrthoDB" id="3872455at2"/>
<accession>A0A1V4A416</accession>
<dbReference type="PROSITE" id="PS51318">
    <property type="entry name" value="TAT"/>
    <property type="match status" value="1"/>
</dbReference>
<evidence type="ECO:0000313" key="3">
    <source>
        <dbReference type="Proteomes" id="UP000190539"/>
    </source>
</evidence>
<evidence type="ECO:0008006" key="4">
    <source>
        <dbReference type="Google" id="ProtNLM"/>
    </source>
</evidence>
<keyword evidence="3" id="KW-1185">Reference proteome</keyword>
<feature type="signal peptide" evidence="1">
    <location>
        <begin position="1"/>
        <end position="41"/>
    </location>
</feature>
<proteinExistence type="predicted"/>
<evidence type="ECO:0000313" key="2">
    <source>
        <dbReference type="EMBL" id="OON74362.1"/>
    </source>
</evidence>
<reference evidence="2 3" key="1">
    <citation type="submission" date="2017-02" db="EMBL/GenBank/DDBJ databases">
        <title>Draft Genome Sequence of Streptomyces tsukubaensis F601, a Producer of the immunosuppressant tacrolimus FK506.</title>
        <authorList>
            <person name="Zong G."/>
            <person name="Zhong C."/>
            <person name="Fu J."/>
            <person name="Qin R."/>
            <person name="Cao G."/>
        </authorList>
    </citation>
    <scope>NUCLEOTIDE SEQUENCE [LARGE SCALE GENOMIC DNA]</scope>
    <source>
        <strain evidence="2 3">F601</strain>
    </source>
</reference>
<gene>
    <name evidence="2" type="ORF">B1H18_24995</name>
</gene>
<organism evidence="2 3">
    <name type="scientific">Streptomyces tsukubensis</name>
    <dbReference type="NCBI Taxonomy" id="83656"/>
    <lineage>
        <taxon>Bacteria</taxon>
        <taxon>Bacillati</taxon>
        <taxon>Actinomycetota</taxon>
        <taxon>Actinomycetes</taxon>
        <taxon>Kitasatosporales</taxon>
        <taxon>Streptomycetaceae</taxon>
        <taxon>Streptomyces</taxon>
    </lineage>
</organism>
<dbReference type="EMBL" id="MVFC01000027">
    <property type="protein sequence ID" value="OON74362.1"/>
    <property type="molecule type" value="Genomic_DNA"/>
</dbReference>
<comment type="caution">
    <text evidence="2">The sequence shown here is derived from an EMBL/GenBank/DDBJ whole genome shotgun (WGS) entry which is preliminary data.</text>
</comment>
<protein>
    <recommendedName>
        <fullName evidence="4">ATP-binding protein</fullName>
    </recommendedName>
</protein>
<keyword evidence="1" id="KW-0732">Signal</keyword>
<dbReference type="AlphaFoldDB" id="A0A1V4A416"/>
<name>A0A1V4A416_9ACTN</name>
<evidence type="ECO:0000256" key="1">
    <source>
        <dbReference type="SAM" id="SignalP"/>
    </source>
</evidence>
<dbReference type="InterPro" id="IPR006311">
    <property type="entry name" value="TAT_signal"/>
</dbReference>
<dbReference type="RefSeq" id="WP_077971469.1">
    <property type="nucleotide sequence ID" value="NZ_CP045178.1"/>
</dbReference>